<evidence type="ECO:0000256" key="7">
    <source>
        <dbReference type="SAM" id="Phobius"/>
    </source>
</evidence>
<feature type="domain" description="PGG" evidence="8">
    <location>
        <begin position="494"/>
        <end position="609"/>
    </location>
</feature>
<keyword evidence="3" id="KW-0677">Repeat</keyword>
<organism evidence="9 10">
    <name type="scientific">Riccia sorocarpa</name>
    <dbReference type="NCBI Taxonomy" id="122646"/>
    <lineage>
        <taxon>Eukaryota</taxon>
        <taxon>Viridiplantae</taxon>
        <taxon>Streptophyta</taxon>
        <taxon>Embryophyta</taxon>
        <taxon>Marchantiophyta</taxon>
        <taxon>Marchantiopsida</taxon>
        <taxon>Marchantiidae</taxon>
        <taxon>Marchantiales</taxon>
        <taxon>Ricciaceae</taxon>
        <taxon>Riccia</taxon>
    </lineage>
</organism>
<dbReference type="Gene3D" id="1.25.40.20">
    <property type="entry name" value="Ankyrin repeat-containing domain"/>
    <property type="match status" value="1"/>
</dbReference>
<evidence type="ECO:0000256" key="3">
    <source>
        <dbReference type="ARBA" id="ARBA00022737"/>
    </source>
</evidence>
<keyword evidence="4 7" id="KW-1133">Transmembrane helix</keyword>
<dbReference type="GO" id="GO:0016020">
    <property type="term" value="C:membrane"/>
    <property type="evidence" value="ECO:0007669"/>
    <property type="project" value="UniProtKB-SubCell"/>
</dbReference>
<name>A0ABD3GE25_9MARC</name>
<feature type="transmembrane region" description="Helical" evidence="7">
    <location>
        <begin position="543"/>
        <end position="564"/>
    </location>
</feature>
<keyword evidence="6 7" id="KW-0472">Membrane</keyword>
<evidence type="ECO:0000313" key="9">
    <source>
        <dbReference type="EMBL" id="KAL3676270.1"/>
    </source>
</evidence>
<dbReference type="EMBL" id="JBJQOH010000008">
    <property type="protein sequence ID" value="KAL3676270.1"/>
    <property type="molecule type" value="Genomic_DNA"/>
</dbReference>
<keyword evidence="5" id="KW-0040">ANK repeat</keyword>
<dbReference type="InterPro" id="IPR036770">
    <property type="entry name" value="Ankyrin_rpt-contain_sf"/>
</dbReference>
<evidence type="ECO:0000256" key="6">
    <source>
        <dbReference type="ARBA" id="ARBA00023136"/>
    </source>
</evidence>
<keyword evidence="2 7" id="KW-0812">Transmembrane</keyword>
<dbReference type="SUPFAM" id="SSF48403">
    <property type="entry name" value="Ankyrin repeat"/>
    <property type="match status" value="1"/>
</dbReference>
<feature type="transmembrane region" description="Helical" evidence="7">
    <location>
        <begin position="585"/>
        <end position="610"/>
    </location>
</feature>
<sequence length="666" mass="74658">MVDMLKDLLTCKEGVKQISGTSLAGLSELDVPAMAVIQCHQGINSLLVETISGLWGRLFDEDHPYALLAWKQPLRETERDSAESETEKDSTVVEDTTELECISKHRELIRRFLEDSFPDSDYSDYFELDHAPNMCASDQKVGMKEGFPDEDDEYIHGLFTQDFYGMRDSSGRTVGHILVARGPQITIPFDLLLFSEAVLNQPDWDPVERGCWEYKGSRYEISLLTVHEVNGYAYYDSKVSLAEDTYSLRFLTLEQIIFTSPYLTDTARVKWLEFLNSYLRGFIKLEPKVFSRPSAVHAGVCISLCLNSLQQSVLMGDTTRVKTLAQDDRYYDPARIINQFNSSRVSKSALQFAAERGDPGMMRAILRSGKFDTHYEDKEGNTLLHTAVLCEDATFIPVMLTDFLEIPDNSSGKLPDLEQSLKVKVMDQQSEKEERYRESRRQGCVNLLLQEGLDIWETNNSGDIADPGPKASPDYNSWWFEKLTQETQDQKANFNAAATAISVTAALVATASYVGPLQPPLGYSLEDGDQIAKVQAGVLPVRVFFVCNTLAFYLAIAAVVLSLTPSLPMPHESTSEELKRVRRSVTWALLFLIASLVTVITAFGSTSIVVIPNGWKWNHGELTASCVVVGSIICLAVLILCCTRAVKLVCHHNTVVDRFYKKWVCI</sequence>
<proteinExistence type="predicted"/>
<evidence type="ECO:0000256" key="2">
    <source>
        <dbReference type="ARBA" id="ARBA00022692"/>
    </source>
</evidence>
<reference evidence="9 10" key="1">
    <citation type="submission" date="2024-09" db="EMBL/GenBank/DDBJ databases">
        <title>Chromosome-scale assembly of Riccia sorocarpa.</title>
        <authorList>
            <person name="Paukszto L."/>
        </authorList>
    </citation>
    <scope>NUCLEOTIDE SEQUENCE [LARGE SCALE GENOMIC DNA]</scope>
    <source>
        <strain evidence="9">LP-2024</strain>
        <tissue evidence="9">Aerial parts of the thallus</tissue>
    </source>
</reference>
<protein>
    <recommendedName>
        <fullName evidence="8">PGG domain-containing protein</fullName>
    </recommendedName>
</protein>
<dbReference type="PANTHER" id="PTHR24186">
    <property type="entry name" value="PROTEIN PHOSPHATASE 1 REGULATORY SUBUNIT"/>
    <property type="match status" value="1"/>
</dbReference>
<accession>A0ABD3GE25</accession>
<evidence type="ECO:0000256" key="4">
    <source>
        <dbReference type="ARBA" id="ARBA00022989"/>
    </source>
</evidence>
<dbReference type="Proteomes" id="UP001633002">
    <property type="component" value="Unassembled WGS sequence"/>
</dbReference>
<keyword evidence="10" id="KW-1185">Reference proteome</keyword>
<comment type="caution">
    <text evidence="9">The sequence shown here is derived from an EMBL/GenBank/DDBJ whole genome shotgun (WGS) entry which is preliminary data.</text>
</comment>
<evidence type="ECO:0000313" key="10">
    <source>
        <dbReference type="Proteomes" id="UP001633002"/>
    </source>
</evidence>
<evidence type="ECO:0000256" key="5">
    <source>
        <dbReference type="ARBA" id="ARBA00023043"/>
    </source>
</evidence>
<evidence type="ECO:0000256" key="1">
    <source>
        <dbReference type="ARBA" id="ARBA00004141"/>
    </source>
</evidence>
<dbReference type="Pfam" id="PF13962">
    <property type="entry name" value="PGG"/>
    <property type="match status" value="1"/>
</dbReference>
<dbReference type="InterPro" id="IPR026961">
    <property type="entry name" value="PGG_dom"/>
</dbReference>
<dbReference type="PANTHER" id="PTHR24186:SF38">
    <property type="entry name" value="ANKYRIN REPEAT FAMILY PROTEIN"/>
    <property type="match status" value="1"/>
</dbReference>
<comment type="subcellular location">
    <subcellularLocation>
        <location evidence="1">Membrane</location>
        <topology evidence="1">Multi-pass membrane protein</topology>
    </subcellularLocation>
</comment>
<gene>
    <name evidence="9" type="ORF">R1sor_026218</name>
</gene>
<feature type="transmembrane region" description="Helical" evidence="7">
    <location>
        <begin position="622"/>
        <end position="642"/>
    </location>
</feature>
<evidence type="ECO:0000259" key="8">
    <source>
        <dbReference type="Pfam" id="PF13962"/>
    </source>
</evidence>
<dbReference type="AlphaFoldDB" id="A0ABD3GE25"/>